<accession>A0A1J8Q1M3</accession>
<dbReference type="Gene3D" id="1.10.472.10">
    <property type="entry name" value="Cyclin-like"/>
    <property type="match status" value="1"/>
</dbReference>
<organism evidence="2 3">
    <name type="scientific">Rhizopogon vesiculosus</name>
    <dbReference type="NCBI Taxonomy" id="180088"/>
    <lineage>
        <taxon>Eukaryota</taxon>
        <taxon>Fungi</taxon>
        <taxon>Dikarya</taxon>
        <taxon>Basidiomycota</taxon>
        <taxon>Agaricomycotina</taxon>
        <taxon>Agaricomycetes</taxon>
        <taxon>Agaricomycetidae</taxon>
        <taxon>Boletales</taxon>
        <taxon>Suillineae</taxon>
        <taxon>Rhizopogonaceae</taxon>
        <taxon>Rhizopogon</taxon>
    </lineage>
</organism>
<comment type="caution">
    <text evidence="2">The sequence shown here is derived from an EMBL/GenBank/DDBJ whole genome shotgun (WGS) entry which is preliminary data.</text>
</comment>
<reference evidence="2 3" key="1">
    <citation type="submission" date="2016-03" db="EMBL/GenBank/DDBJ databases">
        <title>Comparative genomics of the ectomycorrhizal sister species Rhizopogon vinicolor and Rhizopogon vesiculosus (Basidiomycota: Boletales) reveals a divergence of the mating type B locus.</title>
        <authorList>
            <person name="Mujic A.B."/>
            <person name="Kuo A."/>
            <person name="Tritt A."/>
            <person name="Lipzen A."/>
            <person name="Chen C."/>
            <person name="Johnson J."/>
            <person name="Sharma A."/>
            <person name="Barry K."/>
            <person name="Grigoriev I.V."/>
            <person name="Spatafora J.W."/>
        </authorList>
    </citation>
    <scope>NUCLEOTIDE SEQUENCE [LARGE SCALE GENOMIC DNA]</scope>
    <source>
        <strain evidence="2 3">AM-OR11-056</strain>
    </source>
</reference>
<protein>
    <submittedName>
        <fullName evidence="2">Uncharacterized protein</fullName>
    </submittedName>
</protein>
<evidence type="ECO:0000313" key="2">
    <source>
        <dbReference type="EMBL" id="OJA13875.1"/>
    </source>
</evidence>
<keyword evidence="1" id="KW-0732">Signal</keyword>
<keyword evidence="3" id="KW-1185">Reference proteome</keyword>
<evidence type="ECO:0000256" key="1">
    <source>
        <dbReference type="SAM" id="SignalP"/>
    </source>
</evidence>
<proteinExistence type="predicted"/>
<dbReference type="OrthoDB" id="244495at2759"/>
<gene>
    <name evidence="2" type="ORF">AZE42_10085</name>
</gene>
<sequence>MHFLTTWGPSGHRLFVSAFMLTTKVICSDTYSNKSWSVVNSLLDVYHDLFHHRAVDGAAMRSEDDLTYKLGEIIKAPAHVRGCEEEGAPAPGKCRRGEIKCSY</sequence>
<dbReference type="EMBL" id="LVVM01003997">
    <property type="protein sequence ID" value="OJA13875.1"/>
    <property type="molecule type" value="Genomic_DNA"/>
</dbReference>
<dbReference type="AlphaFoldDB" id="A0A1J8Q1M3"/>
<dbReference type="STRING" id="180088.A0A1J8Q1M3"/>
<evidence type="ECO:0000313" key="3">
    <source>
        <dbReference type="Proteomes" id="UP000183567"/>
    </source>
</evidence>
<name>A0A1J8Q1M3_9AGAM</name>
<feature type="chain" id="PRO_5009649570" evidence="1">
    <location>
        <begin position="28"/>
        <end position="103"/>
    </location>
</feature>
<feature type="signal peptide" evidence="1">
    <location>
        <begin position="1"/>
        <end position="27"/>
    </location>
</feature>
<dbReference type="Proteomes" id="UP000183567">
    <property type="component" value="Unassembled WGS sequence"/>
</dbReference>